<evidence type="ECO:0000313" key="1">
    <source>
        <dbReference type="EMBL" id="MDV2888263.1"/>
    </source>
</evidence>
<dbReference type="Proteomes" id="UP001285636">
    <property type="component" value="Unassembled WGS sequence"/>
</dbReference>
<dbReference type="Gene3D" id="3.40.50.2300">
    <property type="match status" value="2"/>
</dbReference>
<accession>A0AAJ2NTM7</accession>
<dbReference type="InterPro" id="IPR007487">
    <property type="entry name" value="ABC_transpt-TYRBP-like"/>
</dbReference>
<feature type="non-terminal residue" evidence="1">
    <location>
        <position position="82"/>
    </location>
</feature>
<dbReference type="Pfam" id="PF04392">
    <property type="entry name" value="ABC_sub_bind"/>
    <property type="match status" value="1"/>
</dbReference>
<name>A0AAJ2NTM7_ALKPS</name>
<organism evidence="1 2">
    <name type="scientific">Alkalihalophilus pseudofirmus</name>
    <name type="common">Bacillus pseudofirmus</name>
    <dbReference type="NCBI Taxonomy" id="79885"/>
    <lineage>
        <taxon>Bacteria</taxon>
        <taxon>Bacillati</taxon>
        <taxon>Bacillota</taxon>
        <taxon>Bacilli</taxon>
        <taxon>Bacillales</taxon>
        <taxon>Bacillaceae</taxon>
        <taxon>Alkalihalophilus</taxon>
    </lineage>
</organism>
<comment type="caution">
    <text evidence="1">The sequence shown here is derived from an EMBL/GenBank/DDBJ whole genome shotgun (WGS) entry which is preliminary data.</text>
</comment>
<reference evidence="1" key="1">
    <citation type="submission" date="2023-10" db="EMBL/GenBank/DDBJ databases">
        <title>Screening of Alkalihalophilus pseudofirmusBZ-TG-HK211 and Its Alleviation of Salt Stress on Rapeseed Growth.</title>
        <authorList>
            <person name="Zhao B."/>
            <person name="Guo T."/>
        </authorList>
    </citation>
    <scope>NUCLEOTIDE SEQUENCE</scope>
    <source>
        <strain evidence="1">BZ-TG-HK211</strain>
    </source>
</reference>
<proteinExistence type="predicted"/>
<dbReference type="EMBL" id="JAWJAY010001180">
    <property type="protein sequence ID" value="MDV2888263.1"/>
    <property type="molecule type" value="Genomic_DNA"/>
</dbReference>
<dbReference type="PANTHER" id="PTHR35271">
    <property type="entry name" value="ABC TRANSPORTER, SUBSTRATE-BINDING LIPOPROTEIN-RELATED"/>
    <property type="match status" value="1"/>
</dbReference>
<feature type="non-terminal residue" evidence="1">
    <location>
        <position position="1"/>
    </location>
</feature>
<protein>
    <submittedName>
        <fullName evidence="1">ABC transporter substrate binding protein</fullName>
    </submittedName>
</protein>
<gene>
    <name evidence="1" type="ORF">RYX45_24180</name>
</gene>
<dbReference type="PANTHER" id="PTHR35271:SF1">
    <property type="entry name" value="ABC TRANSPORTER, SUBSTRATE-BINDING LIPOPROTEIN"/>
    <property type="match status" value="1"/>
</dbReference>
<dbReference type="RefSeq" id="WP_323468230.1">
    <property type="nucleotide sequence ID" value="NZ_JAWJAY010001180.1"/>
</dbReference>
<dbReference type="AlphaFoldDB" id="A0AAJ2NTM7"/>
<sequence length="82" mass="8684">VVTALDAVITVAYNKKIPLFVGELDSMKKGAVAASGFDYFDIGYQSGEMAAEILSGKKKPSDIPVEPPESLKLVINKKAAKA</sequence>
<evidence type="ECO:0000313" key="2">
    <source>
        <dbReference type="Proteomes" id="UP001285636"/>
    </source>
</evidence>